<evidence type="ECO:0000313" key="2">
    <source>
        <dbReference type="EMBL" id="KDR25606.1"/>
    </source>
</evidence>
<comment type="caution">
    <text evidence="2">The sequence shown here is derived from an EMBL/GenBank/DDBJ whole genome shotgun (WGS) entry which is preliminary data.</text>
</comment>
<dbReference type="Proteomes" id="UP000027451">
    <property type="component" value="Unassembled WGS sequence"/>
</dbReference>
<sequence length="100" mass="11145">MMTEKGYPVEAYAMAAVLYGFCAAAMLIAEFSTLDLYYFEAWSFRWIGGLVGVIAPPLVAAVWFVRNEWDTWLPKRILAGWCLGIAIAAAGVTIRAWLHI</sequence>
<keyword evidence="1" id="KW-1133">Transmembrane helix</keyword>
<organism evidence="2 3">
    <name type="scientific">Caballeronia zhejiangensis</name>
    <dbReference type="NCBI Taxonomy" id="871203"/>
    <lineage>
        <taxon>Bacteria</taxon>
        <taxon>Pseudomonadati</taxon>
        <taxon>Pseudomonadota</taxon>
        <taxon>Betaproteobacteria</taxon>
        <taxon>Burkholderiales</taxon>
        <taxon>Burkholderiaceae</taxon>
        <taxon>Caballeronia</taxon>
    </lineage>
</organism>
<proteinExistence type="predicted"/>
<feature type="transmembrane region" description="Helical" evidence="1">
    <location>
        <begin position="77"/>
        <end position="98"/>
    </location>
</feature>
<evidence type="ECO:0000256" key="1">
    <source>
        <dbReference type="SAM" id="Phobius"/>
    </source>
</evidence>
<keyword evidence="1" id="KW-0472">Membrane</keyword>
<name>A0A656Q954_9BURK</name>
<feature type="transmembrane region" description="Helical" evidence="1">
    <location>
        <begin position="46"/>
        <end position="65"/>
    </location>
</feature>
<protein>
    <submittedName>
        <fullName evidence="2">Uncharacterized protein</fullName>
    </submittedName>
</protein>
<keyword evidence="3" id="KW-1185">Reference proteome</keyword>
<accession>A0A656Q954</accession>
<dbReference type="EMBL" id="JFHD01000045">
    <property type="protein sequence ID" value="KDR25606.1"/>
    <property type="molecule type" value="Genomic_DNA"/>
</dbReference>
<gene>
    <name evidence="2" type="ORF">BG60_27700</name>
</gene>
<dbReference type="AlphaFoldDB" id="A0A656Q954"/>
<reference evidence="2 3" key="1">
    <citation type="submission" date="2014-03" db="EMBL/GenBank/DDBJ databases">
        <title>Draft Genome Sequences of Four Burkholderia Strains.</title>
        <authorList>
            <person name="Liu X.Y."/>
            <person name="Li C.X."/>
            <person name="Xu J.H."/>
        </authorList>
    </citation>
    <scope>NUCLEOTIDE SEQUENCE [LARGE SCALE GENOMIC DNA]</scope>
    <source>
        <strain evidence="2 3">OP-1</strain>
    </source>
</reference>
<evidence type="ECO:0000313" key="3">
    <source>
        <dbReference type="Proteomes" id="UP000027451"/>
    </source>
</evidence>
<feature type="transmembrane region" description="Helical" evidence="1">
    <location>
        <begin position="12"/>
        <end position="34"/>
    </location>
</feature>
<keyword evidence="1" id="KW-0812">Transmembrane</keyword>